<dbReference type="HOGENOM" id="CLU_2689503_0_0_1"/>
<protein>
    <submittedName>
        <fullName evidence="1">Uncharacterized protein</fullName>
    </submittedName>
</protein>
<proteinExistence type="predicted"/>
<accession>L8WBU3</accession>
<comment type="caution">
    <text evidence="1">The sequence shown here is derived from an EMBL/GenBank/DDBJ whole genome shotgun (WGS) entry which is preliminary data.</text>
</comment>
<keyword evidence="2" id="KW-1185">Reference proteome</keyword>
<evidence type="ECO:0000313" key="2">
    <source>
        <dbReference type="Proteomes" id="UP000011668"/>
    </source>
</evidence>
<organism evidence="1 2">
    <name type="scientific">Thanatephorus cucumeris (strain AG1-IA)</name>
    <name type="common">Rice sheath blight fungus</name>
    <name type="synonym">Rhizoctonia solani</name>
    <dbReference type="NCBI Taxonomy" id="983506"/>
    <lineage>
        <taxon>Eukaryota</taxon>
        <taxon>Fungi</taxon>
        <taxon>Dikarya</taxon>
        <taxon>Basidiomycota</taxon>
        <taxon>Agaricomycotina</taxon>
        <taxon>Agaricomycetes</taxon>
        <taxon>Cantharellales</taxon>
        <taxon>Ceratobasidiaceae</taxon>
        <taxon>Rhizoctonia</taxon>
        <taxon>Rhizoctonia solani AG-1</taxon>
    </lineage>
</organism>
<dbReference type="Proteomes" id="UP000011668">
    <property type="component" value="Unassembled WGS sequence"/>
</dbReference>
<sequence>MGNQLGLPYAGVNTDQVQARPSGKARRDCSYQLDLVRVGRARMITFMVAFRAEFVDRASHGRLHRSFHKCGVFI</sequence>
<evidence type="ECO:0000313" key="1">
    <source>
        <dbReference type="EMBL" id="ELU35651.1"/>
    </source>
</evidence>
<gene>
    <name evidence="1" type="ORF">AG1IA_10319</name>
</gene>
<name>L8WBU3_THACA</name>
<dbReference type="AlphaFoldDB" id="L8WBU3"/>
<dbReference type="EMBL" id="AFRT01005814">
    <property type="protein sequence ID" value="ELU35651.1"/>
    <property type="molecule type" value="Genomic_DNA"/>
</dbReference>
<reference evidence="1 2" key="1">
    <citation type="journal article" date="2013" name="Nat. Commun.">
        <title>The evolution and pathogenic mechanisms of the rice sheath blight pathogen.</title>
        <authorList>
            <person name="Zheng A."/>
            <person name="Lin R."/>
            <person name="Xu L."/>
            <person name="Qin P."/>
            <person name="Tang C."/>
            <person name="Ai P."/>
            <person name="Zhang D."/>
            <person name="Liu Y."/>
            <person name="Sun Z."/>
            <person name="Feng H."/>
            <person name="Wang Y."/>
            <person name="Chen Y."/>
            <person name="Liang X."/>
            <person name="Fu R."/>
            <person name="Li Q."/>
            <person name="Zhang J."/>
            <person name="Yu X."/>
            <person name="Xie Z."/>
            <person name="Ding L."/>
            <person name="Guan P."/>
            <person name="Tang J."/>
            <person name="Liang Y."/>
            <person name="Wang S."/>
            <person name="Deng Q."/>
            <person name="Li S."/>
            <person name="Zhu J."/>
            <person name="Wang L."/>
            <person name="Liu H."/>
            <person name="Li P."/>
        </authorList>
    </citation>
    <scope>NUCLEOTIDE SEQUENCE [LARGE SCALE GENOMIC DNA]</scope>
    <source>
        <strain evidence="2">AG-1 IA</strain>
    </source>
</reference>